<evidence type="ECO:0000313" key="9">
    <source>
        <dbReference type="Proteomes" id="UP001595616"/>
    </source>
</evidence>
<dbReference type="PANTHER" id="PTHR47959">
    <property type="entry name" value="ATP-DEPENDENT RNA HELICASE RHLE-RELATED"/>
    <property type="match status" value="1"/>
</dbReference>
<dbReference type="PANTHER" id="PTHR47959:SF1">
    <property type="entry name" value="ATP-DEPENDENT RNA HELICASE DBPA"/>
    <property type="match status" value="1"/>
</dbReference>
<keyword evidence="9" id="KW-1185">Reference proteome</keyword>
<dbReference type="PROSITE" id="PS51194">
    <property type="entry name" value="HELICASE_CTER"/>
    <property type="match status" value="1"/>
</dbReference>
<dbReference type="Gene3D" id="3.30.70.330">
    <property type="match status" value="1"/>
</dbReference>
<proteinExistence type="inferred from homology"/>
<feature type="domain" description="Helicase ATP-binding" evidence="6">
    <location>
        <begin position="21"/>
        <end position="189"/>
    </location>
</feature>
<dbReference type="InterPro" id="IPR044742">
    <property type="entry name" value="DEAD/DEAH_RhlB"/>
</dbReference>
<dbReference type="CDD" id="cd18787">
    <property type="entry name" value="SF2_C_DEAD"/>
    <property type="match status" value="1"/>
</dbReference>
<dbReference type="InterPro" id="IPR005580">
    <property type="entry name" value="DbpA/CsdA_RNA-bd_dom"/>
</dbReference>
<evidence type="ECO:0000256" key="3">
    <source>
        <dbReference type="ARBA" id="ARBA00022806"/>
    </source>
</evidence>
<feature type="domain" description="Helicase C-terminal" evidence="7">
    <location>
        <begin position="212"/>
        <end position="359"/>
    </location>
</feature>
<dbReference type="InterPro" id="IPR011545">
    <property type="entry name" value="DEAD/DEAH_box_helicase_dom"/>
</dbReference>
<dbReference type="Proteomes" id="UP001595616">
    <property type="component" value="Unassembled WGS sequence"/>
</dbReference>
<keyword evidence="3 8" id="KW-0347">Helicase</keyword>
<dbReference type="InterPro" id="IPR001650">
    <property type="entry name" value="Helicase_C-like"/>
</dbReference>
<keyword evidence="1" id="KW-0547">Nucleotide-binding</keyword>
<dbReference type="RefSeq" id="WP_379839142.1">
    <property type="nucleotide sequence ID" value="NZ_JBHRYQ010000001.1"/>
</dbReference>
<protein>
    <submittedName>
        <fullName evidence="8">DEAD/DEAH box helicase</fullName>
        <ecNumber evidence="8">3.6.4.-</ecNumber>
    </submittedName>
</protein>
<evidence type="ECO:0000313" key="8">
    <source>
        <dbReference type="EMBL" id="MFC3812277.1"/>
    </source>
</evidence>
<dbReference type="CDD" id="cd00268">
    <property type="entry name" value="DEADc"/>
    <property type="match status" value="1"/>
</dbReference>
<dbReference type="EC" id="3.6.4.-" evidence="8"/>
<dbReference type="Gene3D" id="3.40.50.300">
    <property type="entry name" value="P-loop containing nucleotide triphosphate hydrolases"/>
    <property type="match status" value="2"/>
</dbReference>
<dbReference type="InterPro" id="IPR027417">
    <property type="entry name" value="P-loop_NTPase"/>
</dbReference>
<dbReference type="SMART" id="SM00490">
    <property type="entry name" value="HELICc"/>
    <property type="match status" value="1"/>
</dbReference>
<dbReference type="Pfam" id="PF03880">
    <property type="entry name" value="DbpA"/>
    <property type="match status" value="1"/>
</dbReference>
<keyword evidence="4" id="KW-0067">ATP-binding</keyword>
<dbReference type="InterPro" id="IPR014001">
    <property type="entry name" value="Helicase_ATP-bd"/>
</dbReference>
<evidence type="ECO:0000259" key="6">
    <source>
        <dbReference type="PROSITE" id="PS51192"/>
    </source>
</evidence>
<dbReference type="Pfam" id="PF00270">
    <property type="entry name" value="DEAD"/>
    <property type="match status" value="1"/>
</dbReference>
<dbReference type="EMBL" id="JBHRYQ010000001">
    <property type="protein sequence ID" value="MFC3812277.1"/>
    <property type="molecule type" value="Genomic_DNA"/>
</dbReference>
<dbReference type="GO" id="GO:0016787">
    <property type="term" value="F:hydrolase activity"/>
    <property type="evidence" value="ECO:0007669"/>
    <property type="project" value="UniProtKB-KW"/>
</dbReference>
<evidence type="ECO:0000256" key="2">
    <source>
        <dbReference type="ARBA" id="ARBA00022801"/>
    </source>
</evidence>
<keyword evidence="2 8" id="KW-0378">Hydrolase</keyword>
<dbReference type="InterPro" id="IPR012677">
    <property type="entry name" value="Nucleotide-bd_a/b_plait_sf"/>
</dbReference>
<evidence type="ECO:0000256" key="5">
    <source>
        <dbReference type="ARBA" id="ARBA00038437"/>
    </source>
</evidence>
<organism evidence="8 9">
    <name type="scientific">Lacihabitans lacunae</name>
    <dbReference type="NCBI Taxonomy" id="1028214"/>
    <lineage>
        <taxon>Bacteria</taxon>
        <taxon>Pseudomonadati</taxon>
        <taxon>Bacteroidota</taxon>
        <taxon>Cytophagia</taxon>
        <taxon>Cytophagales</taxon>
        <taxon>Leadbetterellaceae</taxon>
        <taxon>Lacihabitans</taxon>
    </lineage>
</organism>
<reference evidence="9" key="1">
    <citation type="journal article" date="2019" name="Int. J. Syst. Evol. Microbiol.">
        <title>The Global Catalogue of Microorganisms (GCM) 10K type strain sequencing project: providing services to taxonomists for standard genome sequencing and annotation.</title>
        <authorList>
            <consortium name="The Broad Institute Genomics Platform"/>
            <consortium name="The Broad Institute Genome Sequencing Center for Infectious Disease"/>
            <person name="Wu L."/>
            <person name="Ma J."/>
        </authorList>
    </citation>
    <scope>NUCLEOTIDE SEQUENCE [LARGE SCALE GENOMIC DNA]</scope>
    <source>
        <strain evidence="9">CECT 7956</strain>
    </source>
</reference>
<dbReference type="PROSITE" id="PS51192">
    <property type="entry name" value="HELICASE_ATP_BIND_1"/>
    <property type="match status" value="1"/>
</dbReference>
<dbReference type="SUPFAM" id="SSF52540">
    <property type="entry name" value="P-loop containing nucleoside triphosphate hydrolases"/>
    <property type="match status" value="1"/>
</dbReference>
<dbReference type="GO" id="GO:0004386">
    <property type="term" value="F:helicase activity"/>
    <property type="evidence" value="ECO:0007669"/>
    <property type="project" value="UniProtKB-KW"/>
</dbReference>
<accession>A0ABV7Z0U9</accession>
<comment type="similarity">
    <text evidence="5">Belongs to the DEAD box helicase family.</text>
</comment>
<dbReference type="InterPro" id="IPR050079">
    <property type="entry name" value="DEAD_box_RNA_helicase"/>
</dbReference>
<gene>
    <name evidence="8" type="ORF">ACFOOI_16565</name>
</gene>
<dbReference type="Pfam" id="PF00271">
    <property type="entry name" value="Helicase_C"/>
    <property type="match status" value="1"/>
</dbReference>
<name>A0ABV7Z0U9_9BACT</name>
<evidence type="ECO:0000259" key="7">
    <source>
        <dbReference type="PROSITE" id="PS51194"/>
    </source>
</evidence>
<dbReference type="SMART" id="SM00487">
    <property type="entry name" value="DEXDc"/>
    <property type="match status" value="1"/>
</dbReference>
<evidence type="ECO:0000256" key="1">
    <source>
        <dbReference type="ARBA" id="ARBA00022741"/>
    </source>
</evidence>
<evidence type="ECO:0000256" key="4">
    <source>
        <dbReference type="ARBA" id="ARBA00022840"/>
    </source>
</evidence>
<comment type="caution">
    <text evidence="8">The sequence shown here is derived from an EMBL/GenBank/DDBJ whole genome shotgun (WGS) entry which is preliminary data.</text>
</comment>
<sequence length="432" mass="48811">MEKTLQNLGVTELNEMQIEAIKSIEADGDTLLLSPTGSGKTLAFLLPLLKLLKPETGKVQVIVLVPTRELSLQIESVWKKISVEHKVNAFYGGHSMEVETNSLSEPPTLLVGTPGRIADHFTRRTFDGSEVHTLIFDEFDKSLEMGFQEQMQYIFTNLPNVTKRIFVSATQRIAIPDFVTVNKLTTLDYIEAKVLAQNISFRYIRTQEKTKALVSLLGQISASPTLIFCNLRDEVEELANAMQKKGINSSIFHGKIEQMEREKALIRFRNGSSRYLISTDLAARGLDIPEVEHVIHYALPHHEQEFVHRNGRTARMNATGTAYFFVDLKGNTPPYIKDLPKEFVIENNHLLPAAEEWDTVYFSGGKKDKISKMDIVGFCIQKGKLEKDQIGKIEVKDFASYVAIKNKAIPGFLKNIDNEKIKGRKMKIELAR</sequence>